<feature type="region of interest" description="Disordered" evidence="2">
    <location>
        <begin position="255"/>
        <end position="280"/>
    </location>
</feature>
<dbReference type="NCBIfam" id="TIGR03558">
    <property type="entry name" value="oxido_grp_1"/>
    <property type="match status" value="1"/>
</dbReference>
<feature type="compositionally biased region" description="Basic and acidic residues" evidence="2">
    <location>
        <begin position="271"/>
        <end position="280"/>
    </location>
</feature>
<protein>
    <submittedName>
        <fullName evidence="4">Luciferase family oxidoreductase, group 1</fullName>
    </submittedName>
</protein>
<dbReference type="GO" id="GO:0016705">
    <property type="term" value="F:oxidoreductase activity, acting on paired donors, with incorporation or reduction of molecular oxygen"/>
    <property type="evidence" value="ECO:0007669"/>
    <property type="project" value="InterPro"/>
</dbReference>
<dbReference type="InterPro" id="IPR019949">
    <property type="entry name" value="CmoO-like"/>
</dbReference>
<dbReference type="InterPro" id="IPR011251">
    <property type="entry name" value="Luciferase-like_dom"/>
</dbReference>
<dbReference type="PANTHER" id="PTHR30137:SF19">
    <property type="entry name" value="LUCIFERASE-LIKE MONOOXYGENASE"/>
    <property type="match status" value="1"/>
</dbReference>
<sequence>MKLSILEQSPISSGQDAADALRRTSDLARYAETLGYTRFWTAEHHSTSGLAGSSPEVLISHIASVTETIRLGSGGVLLPQYSPYKVTENFKVLEALFPGRIDLGVGRSPGGGQTIRKALTDGSPKSMNEFPRLLSDLQGFIDGTLPKEHDYASIKASPLTSTLPQTWVLGLSSRGARHAAANSTAFMYGHFIQPGNGAEAMAAYREHFQPSERQPHPEAAVCVFVVCADTEEEAEHLAHTQDMWLLNVEKGRTTKIPSPDEASGRTLTAEEENKVQENRKRAVIGTPEQVKTELRRLAELYQTDEIMAITNIFDEEKKKHSFRLLAEAFKSDDF</sequence>
<organism evidence="4 5">
    <name type="scientific">Salibacterium qingdaonense</name>
    <dbReference type="NCBI Taxonomy" id="266892"/>
    <lineage>
        <taxon>Bacteria</taxon>
        <taxon>Bacillati</taxon>
        <taxon>Bacillota</taxon>
        <taxon>Bacilli</taxon>
        <taxon>Bacillales</taxon>
        <taxon>Bacillaceae</taxon>
    </lineage>
</organism>
<gene>
    <name evidence="4" type="ORF">SAMN04488054_1495</name>
</gene>
<comment type="similarity">
    <text evidence="1">To bacterial alkanal monooxygenase alpha and beta chains.</text>
</comment>
<dbReference type="EMBL" id="FOTY01000049">
    <property type="protein sequence ID" value="SFM43060.1"/>
    <property type="molecule type" value="Genomic_DNA"/>
</dbReference>
<accession>A0A1I4QTK7</accession>
<dbReference type="InterPro" id="IPR036661">
    <property type="entry name" value="Luciferase-like_sf"/>
</dbReference>
<proteinExistence type="predicted"/>
<dbReference type="RefSeq" id="WP_090928921.1">
    <property type="nucleotide sequence ID" value="NZ_FOTY01000049.1"/>
</dbReference>
<dbReference type="GO" id="GO:0005829">
    <property type="term" value="C:cytosol"/>
    <property type="evidence" value="ECO:0007669"/>
    <property type="project" value="TreeGrafter"/>
</dbReference>
<dbReference type="CDD" id="cd00347">
    <property type="entry name" value="Flavin_utilizing_monoxygenases"/>
    <property type="match status" value="1"/>
</dbReference>
<dbReference type="FunFam" id="3.20.20.30:FF:000002">
    <property type="entry name" value="LLM class flavin-dependent oxidoreductase"/>
    <property type="match status" value="1"/>
</dbReference>
<feature type="domain" description="Luciferase-like" evidence="3">
    <location>
        <begin position="1"/>
        <end position="300"/>
    </location>
</feature>
<dbReference type="Pfam" id="PF00296">
    <property type="entry name" value="Bac_luciferase"/>
    <property type="match status" value="1"/>
</dbReference>
<dbReference type="PANTHER" id="PTHR30137">
    <property type="entry name" value="LUCIFERASE-LIKE MONOOXYGENASE"/>
    <property type="match status" value="1"/>
</dbReference>
<dbReference type="STRING" id="266892.SAMN04488054_1495"/>
<dbReference type="Gene3D" id="3.20.20.30">
    <property type="entry name" value="Luciferase-like domain"/>
    <property type="match status" value="1"/>
</dbReference>
<dbReference type="InterPro" id="IPR050766">
    <property type="entry name" value="Bact_Lucif_Oxidored"/>
</dbReference>
<dbReference type="AlphaFoldDB" id="A0A1I4QTK7"/>
<evidence type="ECO:0000256" key="1">
    <source>
        <dbReference type="ARBA" id="ARBA00007789"/>
    </source>
</evidence>
<dbReference type="Proteomes" id="UP000199668">
    <property type="component" value="Unassembled WGS sequence"/>
</dbReference>
<reference evidence="4 5" key="1">
    <citation type="submission" date="2016-10" db="EMBL/GenBank/DDBJ databases">
        <authorList>
            <person name="de Groot N.N."/>
        </authorList>
    </citation>
    <scope>NUCLEOTIDE SEQUENCE [LARGE SCALE GENOMIC DNA]</scope>
    <source>
        <strain evidence="4 5">CGMCC 1.6134</strain>
    </source>
</reference>
<evidence type="ECO:0000313" key="5">
    <source>
        <dbReference type="Proteomes" id="UP000199668"/>
    </source>
</evidence>
<name>A0A1I4QTK7_9BACI</name>
<evidence type="ECO:0000313" key="4">
    <source>
        <dbReference type="EMBL" id="SFM43060.1"/>
    </source>
</evidence>
<evidence type="ECO:0000259" key="3">
    <source>
        <dbReference type="Pfam" id="PF00296"/>
    </source>
</evidence>
<evidence type="ECO:0000256" key="2">
    <source>
        <dbReference type="SAM" id="MobiDB-lite"/>
    </source>
</evidence>
<dbReference type="SUPFAM" id="SSF51679">
    <property type="entry name" value="Bacterial luciferase-like"/>
    <property type="match status" value="1"/>
</dbReference>
<keyword evidence="5" id="KW-1185">Reference proteome</keyword>
<dbReference type="OrthoDB" id="9780518at2"/>